<proteinExistence type="predicted"/>
<gene>
    <name evidence="1" type="ORF">B0I00_0387</name>
</gene>
<dbReference type="InterPro" id="IPR032871">
    <property type="entry name" value="AHH_dom_containing"/>
</dbReference>
<comment type="caution">
    <text evidence="1">The sequence shown here is derived from an EMBL/GenBank/DDBJ whole genome shotgun (WGS) entry which is preliminary data.</text>
</comment>
<dbReference type="Pfam" id="PF14412">
    <property type="entry name" value="AHH"/>
    <property type="match status" value="1"/>
</dbReference>
<keyword evidence="2" id="KW-1185">Reference proteome</keyword>
<sequence length="135" mass="15282">MPSFRPLFAALGPDRLCFDDFRANGVLLPANDDAAIRHGLPLHRGPHRNYNAMVIERVGQIERTWASSISRYPDGALRDAYERLALLQRALRRRLLDQRKRIVLNRRDPLGAGIDFAELDAMADVLWPATAPPED</sequence>
<organism evidence="1 2">
    <name type="scientific">Novosphingobium kunmingense</name>
    <dbReference type="NCBI Taxonomy" id="1211806"/>
    <lineage>
        <taxon>Bacteria</taxon>
        <taxon>Pseudomonadati</taxon>
        <taxon>Pseudomonadota</taxon>
        <taxon>Alphaproteobacteria</taxon>
        <taxon>Sphingomonadales</taxon>
        <taxon>Sphingomonadaceae</taxon>
        <taxon>Novosphingobium</taxon>
    </lineage>
</organism>
<protein>
    <submittedName>
        <fullName evidence="1">HNH/ENDO VII superfamily nuclease</fullName>
    </submittedName>
</protein>
<dbReference type="AlphaFoldDB" id="A0A2N0I1Y7"/>
<dbReference type="EMBL" id="PHUF01000002">
    <property type="protein sequence ID" value="PKB25194.1"/>
    <property type="molecule type" value="Genomic_DNA"/>
</dbReference>
<dbReference type="Proteomes" id="UP000232587">
    <property type="component" value="Unassembled WGS sequence"/>
</dbReference>
<evidence type="ECO:0000313" key="1">
    <source>
        <dbReference type="EMBL" id="PKB25194.1"/>
    </source>
</evidence>
<reference evidence="1 2" key="1">
    <citation type="submission" date="2017-11" db="EMBL/GenBank/DDBJ databases">
        <title>Genomic Encyclopedia of Type Strains, Phase III (KMG-III): the genomes of soil and plant-associated and newly described type strains.</title>
        <authorList>
            <person name="Whitman W."/>
        </authorList>
    </citation>
    <scope>NUCLEOTIDE SEQUENCE [LARGE SCALE GENOMIC DNA]</scope>
    <source>
        <strain evidence="1 2">CGMCC 1.12274</strain>
    </source>
</reference>
<evidence type="ECO:0000313" key="2">
    <source>
        <dbReference type="Proteomes" id="UP000232587"/>
    </source>
</evidence>
<accession>A0A2N0I1Y7</accession>
<name>A0A2N0I1Y7_9SPHN</name>